<comment type="similarity">
    <text evidence="1">Belongs to the CRISP family.</text>
</comment>
<sequence length="179" mass="19720">MAWCKILLAVISVVLHFTLPSFAQNLKKEFLNAQNNARAAVNVGPLAWDDQVAAYALEYAKQRIGDCNLVHSEGPYGENIAMGSDDMSVADALKMWIDEKAYYDHHSNSCDLGEVCGHYTQVVWRDSVHVGCAKVRCDNGGTFITCNYDPFGNVASKLVTLLDLKDGNVSDYVGLKVRN</sequence>
<evidence type="ECO:0000256" key="6">
    <source>
        <dbReference type="SAM" id="SignalP"/>
    </source>
</evidence>
<accession>A0A5D2FNT1</accession>
<keyword evidence="9" id="KW-1185">Reference proteome</keyword>
<dbReference type="InterPro" id="IPR018244">
    <property type="entry name" value="Allrgn_V5/Tpx1_CS"/>
</dbReference>
<dbReference type="Gene3D" id="3.40.33.10">
    <property type="entry name" value="CAP"/>
    <property type="match status" value="1"/>
</dbReference>
<dbReference type="AlphaFoldDB" id="A0A5D2FNT1"/>
<dbReference type="GO" id="GO:0098542">
    <property type="term" value="P:defense response to other organism"/>
    <property type="evidence" value="ECO:0007669"/>
    <property type="project" value="UniProtKB-ARBA"/>
</dbReference>
<feature type="chain" id="PRO_5022843579" description="Pathogenesis-related protein 1" evidence="6">
    <location>
        <begin position="24"/>
        <end position="179"/>
    </location>
</feature>
<name>A0A5D2FNT1_GOSDA</name>
<dbReference type="PROSITE" id="PS01010">
    <property type="entry name" value="CRISP_2"/>
    <property type="match status" value="1"/>
</dbReference>
<evidence type="ECO:0000313" key="8">
    <source>
        <dbReference type="EMBL" id="TYH07133.1"/>
    </source>
</evidence>
<protein>
    <recommendedName>
        <fullName evidence="5">Pathogenesis-related protein 1</fullName>
    </recommendedName>
</protein>
<evidence type="ECO:0000256" key="5">
    <source>
        <dbReference type="ARBA" id="ARBA00073092"/>
    </source>
</evidence>
<keyword evidence="4" id="KW-1015">Disulfide bond</keyword>
<keyword evidence="3" id="KW-0611">Plant defense</keyword>
<feature type="domain" description="SCP" evidence="7">
    <location>
        <begin position="25"/>
        <end position="156"/>
    </location>
</feature>
<dbReference type="PANTHER" id="PTHR10334">
    <property type="entry name" value="CYSTEINE-RICH SECRETORY PROTEIN-RELATED"/>
    <property type="match status" value="1"/>
</dbReference>
<reference evidence="8 9" key="1">
    <citation type="submission" date="2019-06" db="EMBL/GenBank/DDBJ databases">
        <title>WGS assembly of Gossypium darwinii.</title>
        <authorList>
            <person name="Chen Z.J."/>
            <person name="Sreedasyam A."/>
            <person name="Ando A."/>
            <person name="Song Q."/>
            <person name="De L."/>
            <person name="Hulse-Kemp A."/>
            <person name="Ding M."/>
            <person name="Ye W."/>
            <person name="Kirkbride R."/>
            <person name="Jenkins J."/>
            <person name="Plott C."/>
            <person name="Lovell J."/>
            <person name="Lin Y.-M."/>
            <person name="Vaughn R."/>
            <person name="Liu B."/>
            <person name="Li W."/>
            <person name="Simpson S."/>
            <person name="Scheffler B."/>
            <person name="Saski C."/>
            <person name="Grover C."/>
            <person name="Hu G."/>
            <person name="Conover J."/>
            <person name="Carlson J."/>
            <person name="Shu S."/>
            <person name="Boston L."/>
            <person name="Williams M."/>
            <person name="Peterson D."/>
            <person name="Mcgee K."/>
            <person name="Jones D."/>
            <person name="Wendel J."/>
            <person name="Stelly D."/>
            <person name="Grimwood J."/>
            <person name="Schmutz J."/>
        </authorList>
    </citation>
    <scope>NUCLEOTIDE SEQUENCE [LARGE SCALE GENOMIC DNA]</scope>
    <source>
        <strain evidence="8">1808015.09</strain>
    </source>
</reference>
<organism evidence="8 9">
    <name type="scientific">Gossypium darwinii</name>
    <name type="common">Darwin's cotton</name>
    <name type="synonym">Gossypium barbadense var. darwinii</name>
    <dbReference type="NCBI Taxonomy" id="34276"/>
    <lineage>
        <taxon>Eukaryota</taxon>
        <taxon>Viridiplantae</taxon>
        <taxon>Streptophyta</taxon>
        <taxon>Embryophyta</taxon>
        <taxon>Tracheophyta</taxon>
        <taxon>Spermatophyta</taxon>
        <taxon>Magnoliopsida</taxon>
        <taxon>eudicotyledons</taxon>
        <taxon>Gunneridae</taxon>
        <taxon>Pentapetalae</taxon>
        <taxon>rosids</taxon>
        <taxon>malvids</taxon>
        <taxon>Malvales</taxon>
        <taxon>Malvaceae</taxon>
        <taxon>Malvoideae</taxon>
        <taxon>Gossypium</taxon>
    </lineage>
</organism>
<dbReference type="InterPro" id="IPR001283">
    <property type="entry name" value="CRISP-related"/>
</dbReference>
<dbReference type="Pfam" id="PF00188">
    <property type="entry name" value="CAP"/>
    <property type="match status" value="1"/>
</dbReference>
<evidence type="ECO:0000256" key="1">
    <source>
        <dbReference type="ARBA" id="ARBA00009923"/>
    </source>
</evidence>
<feature type="signal peptide" evidence="6">
    <location>
        <begin position="1"/>
        <end position="23"/>
    </location>
</feature>
<dbReference type="Proteomes" id="UP000323506">
    <property type="component" value="Chromosome A08"/>
</dbReference>
<dbReference type="SMART" id="SM00198">
    <property type="entry name" value="SCP"/>
    <property type="match status" value="1"/>
</dbReference>
<proteinExistence type="inferred from homology"/>
<dbReference type="SUPFAM" id="SSF55797">
    <property type="entry name" value="PR-1-like"/>
    <property type="match status" value="1"/>
</dbReference>
<dbReference type="CDD" id="cd05381">
    <property type="entry name" value="CAP_PR-1"/>
    <property type="match status" value="1"/>
</dbReference>
<dbReference type="PRINTS" id="PR00837">
    <property type="entry name" value="V5TPXLIKE"/>
</dbReference>
<dbReference type="InterPro" id="IPR035940">
    <property type="entry name" value="CAP_sf"/>
</dbReference>
<gene>
    <name evidence="8" type="ORF">ES288_A08G209000v1</name>
</gene>
<evidence type="ECO:0000259" key="7">
    <source>
        <dbReference type="SMART" id="SM00198"/>
    </source>
</evidence>
<dbReference type="PROSITE" id="PS01009">
    <property type="entry name" value="CRISP_1"/>
    <property type="match status" value="1"/>
</dbReference>
<dbReference type="EMBL" id="CM017695">
    <property type="protein sequence ID" value="TYH07133.1"/>
    <property type="molecule type" value="Genomic_DNA"/>
</dbReference>
<dbReference type="InterPro" id="IPR014044">
    <property type="entry name" value="CAP_dom"/>
</dbReference>
<dbReference type="FunFam" id="3.40.33.10:FF:000006">
    <property type="entry name" value="Putative pathogenesis-related protein 1"/>
    <property type="match status" value="1"/>
</dbReference>
<evidence type="ECO:0000256" key="4">
    <source>
        <dbReference type="ARBA" id="ARBA00023157"/>
    </source>
</evidence>
<evidence type="ECO:0000313" key="9">
    <source>
        <dbReference type="Proteomes" id="UP000323506"/>
    </source>
</evidence>
<evidence type="ECO:0000256" key="2">
    <source>
        <dbReference type="ARBA" id="ARBA00022729"/>
    </source>
</evidence>
<dbReference type="GO" id="GO:0005576">
    <property type="term" value="C:extracellular region"/>
    <property type="evidence" value="ECO:0007669"/>
    <property type="project" value="InterPro"/>
</dbReference>
<keyword evidence="2 6" id="KW-0732">Signal</keyword>
<evidence type="ECO:0000256" key="3">
    <source>
        <dbReference type="ARBA" id="ARBA00022821"/>
    </source>
</evidence>